<evidence type="ECO:0000313" key="3">
    <source>
        <dbReference type="Proteomes" id="UP000198956"/>
    </source>
</evidence>
<dbReference type="Proteomes" id="UP000198956">
    <property type="component" value="Unassembled WGS sequence"/>
</dbReference>
<name>A0A1G8C758_ANETH</name>
<dbReference type="RefSeq" id="WP_057900164.1">
    <property type="nucleotide sequence ID" value="NZ_CP080764.1"/>
</dbReference>
<organism evidence="2 3">
    <name type="scientific">Aneurinibacillus thermoaerophilus</name>
    <dbReference type="NCBI Taxonomy" id="143495"/>
    <lineage>
        <taxon>Bacteria</taxon>
        <taxon>Bacillati</taxon>
        <taxon>Bacillota</taxon>
        <taxon>Bacilli</taxon>
        <taxon>Bacillales</taxon>
        <taxon>Paenibacillaceae</taxon>
        <taxon>Aneurinibacillus group</taxon>
        <taxon>Aneurinibacillus</taxon>
    </lineage>
</organism>
<dbReference type="GeneID" id="97139948"/>
<sequence length="86" mass="9747">MSFKIGDLPSLLKEAQNKNLDAMLLFIQTFKPKLKSSLYQTSIGEREDLAQELTLKIIEAIYNYDLEATPGFFEFIEQIEGNSGAK</sequence>
<dbReference type="Pfam" id="PF12645">
    <property type="entry name" value="HTH_16"/>
    <property type="match status" value="1"/>
</dbReference>
<evidence type="ECO:0000259" key="1">
    <source>
        <dbReference type="Pfam" id="PF12645"/>
    </source>
</evidence>
<gene>
    <name evidence="2" type="ORF">SAMN04489735_102359</name>
</gene>
<dbReference type="AlphaFoldDB" id="A0A1G8C758"/>
<dbReference type="InterPro" id="IPR024760">
    <property type="entry name" value="HTH_dom_conjug_TS-like"/>
</dbReference>
<feature type="domain" description="Helix-turn-helix conjugative transposon-like" evidence="1">
    <location>
        <begin position="11"/>
        <end position="65"/>
    </location>
</feature>
<reference evidence="2 3" key="1">
    <citation type="submission" date="2016-10" db="EMBL/GenBank/DDBJ databases">
        <authorList>
            <person name="de Groot N.N."/>
        </authorList>
    </citation>
    <scope>NUCLEOTIDE SEQUENCE [LARGE SCALE GENOMIC DNA]</scope>
    <source>
        <strain evidence="2 3">L 420-91</strain>
    </source>
</reference>
<evidence type="ECO:0000313" key="2">
    <source>
        <dbReference type="EMBL" id="SDH41202.1"/>
    </source>
</evidence>
<proteinExistence type="predicted"/>
<dbReference type="EMBL" id="FNDE01000023">
    <property type="protein sequence ID" value="SDH41202.1"/>
    <property type="molecule type" value="Genomic_DNA"/>
</dbReference>
<protein>
    <recommendedName>
        <fullName evidence="1">Helix-turn-helix conjugative transposon-like domain-containing protein</fullName>
    </recommendedName>
</protein>
<accession>A0A1G8C758</accession>